<feature type="signal peptide" evidence="2">
    <location>
        <begin position="1"/>
        <end position="26"/>
    </location>
</feature>
<dbReference type="Proteomes" id="UP000000305">
    <property type="component" value="Unassembled WGS sequence"/>
</dbReference>
<sequence length="237" mass="26499">MRLPNSRSYTAFLAVIAFVQVTLSLAQPIRLSRTAEVGTSGGNLLYANTQQQPTPPALVQGQDEQITTDENTTDLEDVTSSPLIVPSNDKIPAVVETVNENSKLVSPQVQTEVPASPSALEVDPPLFYPPRPVEQPKYRLPAHYSPPLQSKPQPSRRYNSNDRLWERLLSNPACWAFLRYPTRVRIWVSKSIGRPKLVEPIARSTISCWLEIRVINLLILVTVELSLVIVEIYSVCM</sequence>
<dbReference type="HOGENOM" id="CLU_1171684_0_0_1"/>
<feature type="chain" id="PRO_5003236614" evidence="2">
    <location>
        <begin position="27"/>
        <end position="237"/>
    </location>
</feature>
<dbReference type="EMBL" id="GL732531">
    <property type="protein sequence ID" value="EFX86018.1"/>
    <property type="molecule type" value="Genomic_DNA"/>
</dbReference>
<evidence type="ECO:0000256" key="2">
    <source>
        <dbReference type="SAM" id="SignalP"/>
    </source>
</evidence>
<proteinExistence type="predicted"/>
<evidence type="ECO:0000313" key="4">
    <source>
        <dbReference type="Proteomes" id="UP000000305"/>
    </source>
</evidence>
<reference evidence="3 4" key="1">
    <citation type="journal article" date="2011" name="Science">
        <title>The ecoresponsive genome of Daphnia pulex.</title>
        <authorList>
            <person name="Colbourne J.K."/>
            <person name="Pfrender M.E."/>
            <person name="Gilbert D."/>
            <person name="Thomas W.K."/>
            <person name="Tucker A."/>
            <person name="Oakley T.H."/>
            <person name="Tokishita S."/>
            <person name="Aerts A."/>
            <person name="Arnold G.J."/>
            <person name="Basu M.K."/>
            <person name="Bauer D.J."/>
            <person name="Caceres C.E."/>
            <person name="Carmel L."/>
            <person name="Casola C."/>
            <person name="Choi J.H."/>
            <person name="Detter J.C."/>
            <person name="Dong Q."/>
            <person name="Dusheyko S."/>
            <person name="Eads B.D."/>
            <person name="Frohlich T."/>
            <person name="Geiler-Samerotte K.A."/>
            <person name="Gerlach D."/>
            <person name="Hatcher P."/>
            <person name="Jogdeo S."/>
            <person name="Krijgsveld J."/>
            <person name="Kriventseva E.V."/>
            <person name="Kultz D."/>
            <person name="Laforsch C."/>
            <person name="Lindquist E."/>
            <person name="Lopez J."/>
            <person name="Manak J.R."/>
            <person name="Muller J."/>
            <person name="Pangilinan J."/>
            <person name="Patwardhan R.P."/>
            <person name="Pitluck S."/>
            <person name="Pritham E.J."/>
            <person name="Rechtsteiner A."/>
            <person name="Rho M."/>
            <person name="Rogozin I.B."/>
            <person name="Sakarya O."/>
            <person name="Salamov A."/>
            <person name="Schaack S."/>
            <person name="Shapiro H."/>
            <person name="Shiga Y."/>
            <person name="Skalitzky C."/>
            <person name="Smith Z."/>
            <person name="Souvorov A."/>
            <person name="Sung W."/>
            <person name="Tang Z."/>
            <person name="Tsuchiya D."/>
            <person name="Tu H."/>
            <person name="Vos H."/>
            <person name="Wang M."/>
            <person name="Wolf Y.I."/>
            <person name="Yamagata H."/>
            <person name="Yamada T."/>
            <person name="Ye Y."/>
            <person name="Shaw J.R."/>
            <person name="Andrews J."/>
            <person name="Crease T.J."/>
            <person name="Tang H."/>
            <person name="Lucas S.M."/>
            <person name="Robertson H.M."/>
            <person name="Bork P."/>
            <person name="Koonin E.V."/>
            <person name="Zdobnov E.M."/>
            <person name="Grigoriev I.V."/>
            <person name="Lynch M."/>
            <person name="Boore J.L."/>
        </authorList>
    </citation>
    <scope>NUCLEOTIDE SEQUENCE [LARGE SCALE GENOMIC DNA]</scope>
</reference>
<protein>
    <submittedName>
        <fullName evidence="3">Uncharacterized protein</fullName>
    </submittedName>
</protein>
<name>E9G3B3_DAPPU</name>
<accession>E9G3B3</accession>
<evidence type="ECO:0000256" key="1">
    <source>
        <dbReference type="SAM" id="MobiDB-lite"/>
    </source>
</evidence>
<dbReference type="InParanoid" id="E9G3B3"/>
<organism evidence="3 4">
    <name type="scientific">Daphnia pulex</name>
    <name type="common">Water flea</name>
    <dbReference type="NCBI Taxonomy" id="6669"/>
    <lineage>
        <taxon>Eukaryota</taxon>
        <taxon>Metazoa</taxon>
        <taxon>Ecdysozoa</taxon>
        <taxon>Arthropoda</taxon>
        <taxon>Crustacea</taxon>
        <taxon>Branchiopoda</taxon>
        <taxon>Diplostraca</taxon>
        <taxon>Cladocera</taxon>
        <taxon>Anomopoda</taxon>
        <taxon>Daphniidae</taxon>
        <taxon>Daphnia</taxon>
    </lineage>
</organism>
<keyword evidence="4" id="KW-1185">Reference proteome</keyword>
<gene>
    <name evidence="3" type="ORF">DAPPUDRAFT_308978</name>
</gene>
<dbReference type="AlphaFoldDB" id="E9G3B3"/>
<keyword evidence="2" id="KW-0732">Signal</keyword>
<dbReference type="KEGG" id="dpx:DAPPUDRAFT_308978"/>
<feature type="region of interest" description="Disordered" evidence="1">
    <location>
        <begin position="106"/>
        <end position="125"/>
    </location>
</feature>
<evidence type="ECO:0000313" key="3">
    <source>
        <dbReference type="EMBL" id="EFX86018.1"/>
    </source>
</evidence>